<feature type="domain" description="Peptidase S1A alpha-lytic prodomain" evidence="9">
    <location>
        <begin position="103"/>
        <end position="157"/>
    </location>
</feature>
<gene>
    <name evidence="10" type="ORF">Sdagh_02490</name>
</gene>
<keyword evidence="4" id="KW-0378">Hydrolase</keyword>
<evidence type="ECO:0000256" key="1">
    <source>
        <dbReference type="ARBA" id="ARBA00007664"/>
    </source>
</evidence>
<evidence type="ECO:0000256" key="8">
    <source>
        <dbReference type="SAM" id="SignalP"/>
    </source>
</evidence>
<organism evidence="10 11">
    <name type="scientific">Streptomyces daghestanicus</name>
    <dbReference type="NCBI Taxonomy" id="66885"/>
    <lineage>
        <taxon>Bacteria</taxon>
        <taxon>Bacillati</taxon>
        <taxon>Actinomycetota</taxon>
        <taxon>Actinomycetes</taxon>
        <taxon>Kitasatosporales</taxon>
        <taxon>Streptomycetaceae</taxon>
        <taxon>Streptomyces</taxon>
    </lineage>
</organism>
<evidence type="ECO:0000256" key="6">
    <source>
        <dbReference type="ARBA" id="ARBA00023145"/>
    </source>
</evidence>
<dbReference type="EMBL" id="BNDX01000002">
    <property type="protein sequence ID" value="GHI28519.1"/>
    <property type="molecule type" value="Genomic_DNA"/>
</dbReference>
<evidence type="ECO:0000256" key="2">
    <source>
        <dbReference type="ARBA" id="ARBA00022670"/>
    </source>
</evidence>
<dbReference type="PIRSF" id="PIRSF001134">
    <property type="entry name" value="Streptogrisin"/>
    <property type="match status" value="1"/>
</dbReference>
<dbReference type="CDD" id="cd21112">
    <property type="entry name" value="alphaLP-like"/>
    <property type="match status" value="1"/>
</dbReference>
<evidence type="ECO:0000259" key="9">
    <source>
        <dbReference type="Pfam" id="PF02983"/>
    </source>
</evidence>
<accession>A0ABQ3PU32</accession>
<comment type="similarity">
    <text evidence="1">Belongs to the peptidase S1 family.</text>
</comment>
<protein>
    <submittedName>
        <fullName evidence="10">Serine protease</fullName>
    </submittedName>
</protein>
<keyword evidence="3 8" id="KW-0732">Signal</keyword>
<dbReference type="SUPFAM" id="SSF50494">
    <property type="entry name" value="Trypsin-like serine proteases"/>
    <property type="match status" value="1"/>
</dbReference>
<dbReference type="PRINTS" id="PR00861">
    <property type="entry name" value="ALYTICPTASE"/>
</dbReference>
<comment type="caution">
    <text evidence="10">The sequence shown here is derived from an EMBL/GenBank/DDBJ whole genome shotgun (WGS) entry which is preliminary data.</text>
</comment>
<evidence type="ECO:0000313" key="10">
    <source>
        <dbReference type="EMBL" id="GHI28519.1"/>
    </source>
</evidence>
<feature type="chain" id="PRO_5046770498" evidence="8">
    <location>
        <begin position="34"/>
        <end position="294"/>
    </location>
</feature>
<feature type="signal peptide" evidence="8">
    <location>
        <begin position="1"/>
        <end position="33"/>
    </location>
</feature>
<keyword evidence="7" id="KW-1015">Disulfide bond</keyword>
<keyword evidence="2 10" id="KW-0645">Protease</keyword>
<dbReference type="Gene3D" id="2.40.10.10">
    <property type="entry name" value="Trypsin-like serine proteases"/>
    <property type="match status" value="2"/>
</dbReference>
<evidence type="ECO:0000256" key="3">
    <source>
        <dbReference type="ARBA" id="ARBA00022729"/>
    </source>
</evidence>
<evidence type="ECO:0000256" key="5">
    <source>
        <dbReference type="ARBA" id="ARBA00022825"/>
    </source>
</evidence>
<sequence>MKRRRISRRRTALAGAGVGALVATALTFRSANAGESPASPAPKSLSAPAAGRLATALLGELGTGAAGTHYDARNKNLVVNVLDETAARSVEKAGATAGIVENPLADLKRARAALRRDAALPGTSWVTGPTADKVVVTADRTVSGAAWAKLTEVVESLGAKAGPKRTAGECRPFAAGGDAITGSGGRCSLGFDVAKGGEPYFLAAGHRTESSTSWSDSSGTGIGENEVSGFPGDGHGLVKYTADVDHPGEADLYDGSAQPVTGAAEATVGMAVTRSGSATQVYSGTVTGLDATVN</sequence>
<dbReference type="PROSITE" id="PS51318">
    <property type="entry name" value="TAT"/>
    <property type="match status" value="1"/>
</dbReference>
<dbReference type="GO" id="GO:0006508">
    <property type="term" value="P:proteolysis"/>
    <property type="evidence" value="ECO:0007669"/>
    <property type="project" value="UniProtKB-KW"/>
</dbReference>
<keyword evidence="6" id="KW-0865">Zymogen</keyword>
<keyword evidence="5" id="KW-0720">Serine protease</keyword>
<reference evidence="10" key="1">
    <citation type="submission" date="2024-05" db="EMBL/GenBank/DDBJ databases">
        <title>Whole genome shotgun sequence of Streptomyces daghestanicus NBRC 12762.</title>
        <authorList>
            <person name="Komaki H."/>
            <person name="Tamura T."/>
        </authorList>
    </citation>
    <scope>NUCLEOTIDE SEQUENCE</scope>
    <source>
        <strain evidence="10">NBRC 12762</strain>
    </source>
</reference>
<dbReference type="InterPro" id="IPR043504">
    <property type="entry name" value="Peptidase_S1_PA_chymotrypsin"/>
</dbReference>
<dbReference type="InterPro" id="IPR004236">
    <property type="entry name" value="Pept_S1_alpha_lytic"/>
</dbReference>
<dbReference type="GO" id="GO:0008233">
    <property type="term" value="F:peptidase activity"/>
    <property type="evidence" value="ECO:0007669"/>
    <property type="project" value="UniProtKB-KW"/>
</dbReference>
<proteinExistence type="inferred from homology"/>
<name>A0ABQ3PU32_9ACTN</name>
<evidence type="ECO:0000313" key="11">
    <source>
        <dbReference type="Proteomes" id="UP001052655"/>
    </source>
</evidence>
<evidence type="ECO:0000256" key="4">
    <source>
        <dbReference type="ARBA" id="ARBA00022801"/>
    </source>
</evidence>
<evidence type="ECO:0000256" key="7">
    <source>
        <dbReference type="ARBA" id="ARBA00023157"/>
    </source>
</evidence>
<dbReference type="InterPro" id="IPR006311">
    <property type="entry name" value="TAT_signal"/>
</dbReference>
<dbReference type="InterPro" id="IPR001316">
    <property type="entry name" value="Pept_S1A_streptogrisin"/>
</dbReference>
<dbReference type="Pfam" id="PF02983">
    <property type="entry name" value="Pro_Al_protease"/>
    <property type="match status" value="1"/>
</dbReference>
<keyword evidence="11" id="KW-1185">Reference proteome</keyword>
<dbReference type="Proteomes" id="UP001052655">
    <property type="component" value="Unassembled WGS sequence"/>
</dbReference>
<dbReference type="InterPro" id="IPR009003">
    <property type="entry name" value="Peptidase_S1_PA"/>
</dbReference>